<evidence type="ECO:0000313" key="3">
    <source>
        <dbReference type="Proteomes" id="UP000682403"/>
    </source>
</evidence>
<gene>
    <name evidence="2" type="ORF">J9317_02295</name>
</gene>
<dbReference type="Gene3D" id="3.10.450.50">
    <property type="match status" value="1"/>
</dbReference>
<evidence type="ECO:0000256" key="1">
    <source>
        <dbReference type="SAM" id="MobiDB-lite"/>
    </source>
</evidence>
<accession>A0ABS5LA51</accession>
<sequence>MEQGYDNGLLEFERDLYATCIISGVDHPKLQTWKSIIEKREAKTTRGRIVFTPPAPSAPTNNITRNAPCPSGSGKKYKKCCGK</sequence>
<reference evidence="2 3" key="1">
    <citation type="submission" date="2021-04" db="EMBL/GenBank/DDBJ databases">
        <title>Metabacillus sp. strain KIGAM252 whole genome sequence.</title>
        <authorList>
            <person name="Seo M.-J."/>
            <person name="Cho E.-S."/>
            <person name="Hwang C.Y."/>
            <person name="Yoon D.J."/>
        </authorList>
    </citation>
    <scope>NUCLEOTIDE SEQUENCE [LARGE SCALE GENOMIC DNA]</scope>
    <source>
        <strain evidence="2 3">KIGAM252</strain>
    </source>
</reference>
<protein>
    <submittedName>
        <fullName evidence="2">SEC-C domain-containing protein</fullName>
    </submittedName>
</protein>
<comment type="caution">
    <text evidence="2">The sequence shown here is derived from an EMBL/GenBank/DDBJ whole genome shotgun (WGS) entry which is preliminary data.</text>
</comment>
<dbReference type="InterPro" id="IPR004027">
    <property type="entry name" value="SEC_C_motif"/>
</dbReference>
<dbReference type="EMBL" id="JAGVRK010000001">
    <property type="protein sequence ID" value="MBS2967601.1"/>
    <property type="molecule type" value="Genomic_DNA"/>
</dbReference>
<name>A0ABS5LA51_9BACI</name>
<keyword evidence="3" id="KW-1185">Reference proteome</keyword>
<dbReference type="Proteomes" id="UP000682403">
    <property type="component" value="Unassembled WGS sequence"/>
</dbReference>
<proteinExistence type="predicted"/>
<dbReference type="Pfam" id="PF02810">
    <property type="entry name" value="SEC-C"/>
    <property type="match status" value="1"/>
</dbReference>
<dbReference type="SUPFAM" id="SSF103642">
    <property type="entry name" value="Sec-C motif"/>
    <property type="match status" value="1"/>
</dbReference>
<feature type="region of interest" description="Disordered" evidence="1">
    <location>
        <begin position="50"/>
        <end position="73"/>
    </location>
</feature>
<organism evidence="2 3">
    <name type="scientific">Metabacillus flavus</name>
    <dbReference type="NCBI Taxonomy" id="2823519"/>
    <lineage>
        <taxon>Bacteria</taxon>
        <taxon>Bacillati</taxon>
        <taxon>Bacillota</taxon>
        <taxon>Bacilli</taxon>
        <taxon>Bacillales</taxon>
        <taxon>Bacillaceae</taxon>
        <taxon>Metabacillus</taxon>
    </lineage>
</organism>
<evidence type="ECO:0000313" key="2">
    <source>
        <dbReference type="EMBL" id="MBS2967601.1"/>
    </source>
</evidence>